<feature type="domain" description="SnoaL-like" evidence="1">
    <location>
        <begin position="17"/>
        <end position="133"/>
    </location>
</feature>
<evidence type="ECO:0000313" key="2">
    <source>
        <dbReference type="EMBL" id="KAK2611422.1"/>
    </source>
</evidence>
<evidence type="ECO:0000259" key="1">
    <source>
        <dbReference type="Pfam" id="PF13577"/>
    </source>
</evidence>
<reference evidence="2" key="1">
    <citation type="submission" date="2023-06" db="EMBL/GenBank/DDBJ databases">
        <authorList>
            <person name="Noh H."/>
        </authorList>
    </citation>
    <scope>NUCLEOTIDE SEQUENCE</scope>
    <source>
        <strain evidence="2">DUCC20226</strain>
    </source>
</reference>
<gene>
    <name evidence="2" type="ORF">N8I77_004761</name>
</gene>
<dbReference type="AlphaFoldDB" id="A0AAD9W6B8"/>
<name>A0AAD9W6B8_PHOAM</name>
<dbReference type="Gene3D" id="3.10.450.50">
    <property type="match status" value="1"/>
</dbReference>
<proteinExistence type="predicted"/>
<dbReference type="SUPFAM" id="SSF54427">
    <property type="entry name" value="NTF2-like"/>
    <property type="match status" value="1"/>
</dbReference>
<sequence>MTALNQPGSIKRTVALSEIQVILNTYCTLARGNSDWDQIAKLFTADAKFRFGPGGAISVHPSQISGVAGEGEAAYIRHHLTSWRATFVSDNEAHVDSQFFAITDQTPLGVLDHWGRWEDIFVREGDAWLIKNRLVIGEGAHPDGWLAERSKSFAEGK</sequence>
<organism evidence="2 3">
    <name type="scientific">Phomopsis amygdali</name>
    <name type="common">Fusicoccum amygdali</name>
    <dbReference type="NCBI Taxonomy" id="1214568"/>
    <lineage>
        <taxon>Eukaryota</taxon>
        <taxon>Fungi</taxon>
        <taxon>Dikarya</taxon>
        <taxon>Ascomycota</taxon>
        <taxon>Pezizomycotina</taxon>
        <taxon>Sordariomycetes</taxon>
        <taxon>Sordariomycetidae</taxon>
        <taxon>Diaporthales</taxon>
        <taxon>Diaporthaceae</taxon>
        <taxon>Diaporthe</taxon>
    </lineage>
</organism>
<keyword evidence="3" id="KW-1185">Reference proteome</keyword>
<comment type="caution">
    <text evidence="2">The sequence shown here is derived from an EMBL/GenBank/DDBJ whole genome shotgun (WGS) entry which is preliminary data.</text>
</comment>
<dbReference type="InterPro" id="IPR032710">
    <property type="entry name" value="NTF2-like_dom_sf"/>
</dbReference>
<dbReference type="Pfam" id="PF13577">
    <property type="entry name" value="SnoaL_4"/>
    <property type="match status" value="1"/>
</dbReference>
<dbReference type="EMBL" id="JAUJFL010000002">
    <property type="protein sequence ID" value="KAK2611422.1"/>
    <property type="molecule type" value="Genomic_DNA"/>
</dbReference>
<dbReference type="InterPro" id="IPR037401">
    <property type="entry name" value="SnoaL-like"/>
</dbReference>
<evidence type="ECO:0000313" key="3">
    <source>
        <dbReference type="Proteomes" id="UP001265746"/>
    </source>
</evidence>
<accession>A0AAD9W6B8</accession>
<dbReference type="Proteomes" id="UP001265746">
    <property type="component" value="Unassembled WGS sequence"/>
</dbReference>
<protein>
    <recommendedName>
        <fullName evidence="1">SnoaL-like domain-containing protein</fullName>
    </recommendedName>
</protein>